<dbReference type="Gene3D" id="3.40.250.10">
    <property type="entry name" value="Rhodanese-like domain"/>
    <property type="match status" value="1"/>
</dbReference>
<dbReference type="SMART" id="SM00450">
    <property type="entry name" value="RHOD"/>
    <property type="match status" value="1"/>
</dbReference>
<proteinExistence type="predicted"/>
<protein>
    <submittedName>
        <fullName evidence="2">tRNA 2-thiocytidine biosynthesis protein TtcA</fullName>
    </submittedName>
</protein>
<dbReference type="Gene3D" id="3.40.50.620">
    <property type="entry name" value="HUPs"/>
    <property type="match status" value="1"/>
</dbReference>
<dbReference type="PANTHER" id="PTHR43686">
    <property type="entry name" value="SULFURTRANSFERASE-RELATED"/>
    <property type="match status" value="1"/>
</dbReference>
<feature type="domain" description="Rhodanese" evidence="1">
    <location>
        <begin position="15"/>
        <end position="101"/>
    </location>
</feature>
<dbReference type="STRING" id="39490.ERS852448_00866"/>
<organism evidence="2 3">
    <name type="scientific">Eubacterium ramulus</name>
    <dbReference type="NCBI Taxonomy" id="39490"/>
    <lineage>
        <taxon>Bacteria</taxon>
        <taxon>Bacillati</taxon>
        <taxon>Bacillota</taxon>
        <taxon>Clostridia</taxon>
        <taxon>Eubacteriales</taxon>
        <taxon>Eubacteriaceae</taxon>
        <taxon>Eubacterium</taxon>
    </lineage>
</organism>
<dbReference type="Pfam" id="PF00581">
    <property type="entry name" value="Rhodanese"/>
    <property type="match status" value="1"/>
</dbReference>
<evidence type="ECO:0000259" key="1">
    <source>
        <dbReference type="PROSITE" id="PS50206"/>
    </source>
</evidence>
<dbReference type="CDD" id="cd00158">
    <property type="entry name" value="RHOD"/>
    <property type="match status" value="1"/>
</dbReference>
<dbReference type="GeneID" id="97391291"/>
<dbReference type="PROSITE" id="PS50206">
    <property type="entry name" value="RHODANESE_3"/>
    <property type="match status" value="1"/>
</dbReference>
<dbReference type="InterPro" id="IPR036873">
    <property type="entry name" value="Rhodanese-like_dom_sf"/>
</dbReference>
<dbReference type="RefSeq" id="WP_172679876.1">
    <property type="nucleotide sequence ID" value="NZ_CP173382.1"/>
</dbReference>
<dbReference type="EMBL" id="CYYA01000004">
    <property type="protein sequence ID" value="CUM87174.1"/>
    <property type="molecule type" value="Genomic_DNA"/>
</dbReference>
<evidence type="ECO:0000313" key="3">
    <source>
        <dbReference type="Proteomes" id="UP000095492"/>
    </source>
</evidence>
<evidence type="ECO:0000313" key="2">
    <source>
        <dbReference type="EMBL" id="CUM87174.1"/>
    </source>
</evidence>
<name>A0A173S9J7_EUBRA</name>
<dbReference type="AlphaFoldDB" id="A0A173S9J7"/>
<dbReference type="InterPro" id="IPR014729">
    <property type="entry name" value="Rossmann-like_a/b/a_fold"/>
</dbReference>
<dbReference type="SUPFAM" id="SSF52821">
    <property type="entry name" value="Rhodanese/Cell cycle control phosphatase"/>
    <property type="match status" value="1"/>
</dbReference>
<dbReference type="SUPFAM" id="SSF52402">
    <property type="entry name" value="Adenine nucleotide alpha hydrolases-like"/>
    <property type="match status" value="1"/>
</dbReference>
<sequence>MGEIQLSVQELFAMPENSYQLVDIRDERARSYGVIPGSVALSAEELPESQEIDKNKTVVIYCQKGEMSVPAAEALQEAGVDAKSLNGGYLAWLMEAMKQKEEAKKEEETPEYLEIEQSIRKKFRKTIWCRFTRAVREYELVKEGDKIAVCISGGKDSMLMAKLFQELKRHNKFNFEVVFLVMDPGYSLANRQIIEANAKRMNIPITIFESDIFDAVFNIEKSPCYLCARMRRGHLYSKAKELGCNKIALGHHYDDVIETILMGMLYGAQMQTMMPKLHSTNFEGMELIRPLYLIREDDIKKWRDSNDLHFIQCACKFTDTCSTCGSENTSKRVEVKNLIRQLKETNPFVESNIFKSVENVNLSTVIAYKKDGVKHHFLDDYDRIEKKEEN</sequence>
<gene>
    <name evidence="2" type="primary">ttcA_1</name>
    <name evidence="2" type="ORF">ERS852448_00866</name>
</gene>
<accession>A0A173S9J7</accession>
<dbReference type="Proteomes" id="UP000095492">
    <property type="component" value="Unassembled WGS sequence"/>
</dbReference>
<dbReference type="InterPro" id="IPR001763">
    <property type="entry name" value="Rhodanese-like_dom"/>
</dbReference>
<dbReference type="Pfam" id="PF01171">
    <property type="entry name" value="ATP_bind_3"/>
    <property type="match status" value="1"/>
</dbReference>
<dbReference type="PANTHER" id="PTHR43686:SF1">
    <property type="entry name" value="AMINOTRAN_5 DOMAIN-CONTAINING PROTEIN"/>
    <property type="match status" value="1"/>
</dbReference>
<dbReference type="InterPro" id="IPR011063">
    <property type="entry name" value="TilS/TtcA_N"/>
</dbReference>
<dbReference type="CDD" id="cd24138">
    <property type="entry name" value="TtcA-like"/>
    <property type="match status" value="1"/>
</dbReference>
<reference evidence="2 3" key="1">
    <citation type="submission" date="2015-09" db="EMBL/GenBank/DDBJ databases">
        <authorList>
            <consortium name="Pathogen Informatics"/>
        </authorList>
    </citation>
    <scope>NUCLEOTIDE SEQUENCE [LARGE SCALE GENOMIC DNA]</scope>
    <source>
        <strain evidence="2 3">2789STDY5608891</strain>
    </source>
</reference>